<sequence length="101" mass="11373">MSEEQDIDALYPEHARLALVSDHSQAIGEFIEWLSSEQGYVIAEYGTDEPDDDRSEHRLYPVSRPITSWLAQYFNINPAKIEAEKRAMLDSMRAAQTGAGA</sequence>
<protein>
    <submittedName>
        <fullName evidence="1">Uncharacterized protein</fullName>
    </submittedName>
</protein>
<evidence type="ECO:0000313" key="1">
    <source>
        <dbReference type="EMBL" id="WKW87105.1"/>
    </source>
</evidence>
<organism evidence="1 2">
    <name type="scientific">Microbacterium phage Nicole72</name>
    <dbReference type="NCBI Taxonomy" id="3062838"/>
    <lineage>
        <taxon>Viruses</taxon>
        <taxon>Duplodnaviria</taxon>
        <taxon>Heunggongvirae</taxon>
        <taxon>Uroviricota</taxon>
        <taxon>Caudoviricetes</taxon>
        <taxon>Hodgkinviridae</taxon>
        <taxon>Meganvirus</taxon>
        <taxon>Meganvirus nichole72</taxon>
    </lineage>
</organism>
<name>A0ACD4UHQ1_9CAUD</name>
<accession>A0ACD4UHQ1</accession>
<dbReference type="Proteomes" id="UP001654554">
    <property type="component" value="Segment"/>
</dbReference>
<reference evidence="1" key="1">
    <citation type="submission" date="2023-06" db="EMBL/GenBank/DDBJ databases">
        <authorList>
            <person name="Byrum C.A."/>
            <person name="Fullante V.A."/>
            <person name="Ghosh G."/>
            <person name="Ivey A.L."/>
            <person name="Joby C.P."/>
            <person name="Johnson E."/>
            <person name="Kamil H.A."/>
            <person name="Martinez L."/>
            <person name="Tutelo G.A."/>
            <person name="Wilson D."/>
            <person name="Ziegler A.J."/>
            <person name="Garlena R.A."/>
            <person name="Russell D.A."/>
            <person name="Jacobs-Sera D."/>
            <person name="Hatfull G.F."/>
        </authorList>
    </citation>
    <scope>NUCLEOTIDE SEQUENCE</scope>
</reference>
<evidence type="ECO:0000313" key="2">
    <source>
        <dbReference type="Proteomes" id="UP001654554"/>
    </source>
</evidence>
<dbReference type="EMBL" id="OR159674">
    <property type="protein sequence ID" value="WKW87105.1"/>
    <property type="molecule type" value="Genomic_DNA"/>
</dbReference>
<proteinExistence type="predicted"/>
<keyword evidence="2" id="KW-1185">Reference proteome</keyword>
<gene>
    <name evidence="1" type="primary">68</name>
    <name evidence="1" type="ORF">SEA_NICOLE72_68</name>
</gene>